<dbReference type="EMBL" id="LXQA010549271">
    <property type="protein sequence ID" value="MCI58622.1"/>
    <property type="molecule type" value="Genomic_DNA"/>
</dbReference>
<evidence type="ECO:0000313" key="1">
    <source>
        <dbReference type="EMBL" id="MCI58622.1"/>
    </source>
</evidence>
<accession>A0A392TCK7</accession>
<reference evidence="1 2" key="1">
    <citation type="journal article" date="2018" name="Front. Plant Sci.">
        <title>Red Clover (Trifolium pratense) and Zigzag Clover (T. medium) - A Picture of Genomic Similarities and Differences.</title>
        <authorList>
            <person name="Dluhosova J."/>
            <person name="Istvanek J."/>
            <person name="Nedelnik J."/>
            <person name="Repkova J."/>
        </authorList>
    </citation>
    <scope>NUCLEOTIDE SEQUENCE [LARGE SCALE GENOMIC DNA]</scope>
    <source>
        <strain evidence="2">cv. 10/8</strain>
        <tissue evidence="1">Leaf</tissue>
    </source>
</reference>
<name>A0A392TCK7_9FABA</name>
<evidence type="ECO:0000313" key="2">
    <source>
        <dbReference type="Proteomes" id="UP000265520"/>
    </source>
</evidence>
<organism evidence="1 2">
    <name type="scientific">Trifolium medium</name>
    <dbReference type="NCBI Taxonomy" id="97028"/>
    <lineage>
        <taxon>Eukaryota</taxon>
        <taxon>Viridiplantae</taxon>
        <taxon>Streptophyta</taxon>
        <taxon>Embryophyta</taxon>
        <taxon>Tracheophyta</taxon>
        <taxon>Spermatophyta</taxon>
        <taxon>Magnoliopsida</taxon>
        <taxon>eudicotyledons</taxon>
        <taxon>Gunneridae</taxon>
        <taxon>Pentapetalae</taxon>
        <taxon>rosids</taxon>
        <taxon>fabids</taxon>
        <taxon>Fabales</taxon>
        <taxon>Fabaceae</taxon>
        <taxon>Papilionoideae</taxon>
        <taxon>50 kb inversion clade</taxon>
        <taxon>NPAAA clade</taxon>
        <taxon>Hologalegina</taxon>
        <taxon>IRL clade</taxon>
        <taxon>Trifolieae</taxon>
        <taxon>Trifolium</taxon>
    </lineage>
</organism>
<sequence>MSRERRRLDGGETVVMRRLGFGFDSGGGGFDL</sequence>
<dbReference type="AlphaFoldDB" id="A0A392TCK7"/>
<protein>
    <submittedName>
        <fullName evidence="1">Uncharacterized protein</fullName>
    </submittedName>
</protein>
<comment type="caution">
    <text evidence="1">The sequence shown here is derived from an EMBL/GenBank/DDBJ whole genome shotgun (WGS) entry which is preliminary data.</text>
</comment>
<dbReference type="Proteomes" id="UP000265520">
    <property type="component" value="Unassembled WGS sequence"/>
</dbReference>
<keyword evidence="2" id="KW-1185">Reference proteome</keyword>
<proteinExistence type="predicted"/>
<feature type="non-terminal residue" evidence="1">
    <location>
        <position position="32"/>
    </location>
</feature>